<dbReference type="EMBL" id="MFYX01000121">
    <property type="protein sequence ID" value="OGK01679.1"/>
    <property type="molecule type" value="Genomic_DNA"/>
</dbReference>
<accession>A0A1F7F4U7</accession>
<dbReference type="AlphaFoldDB" id="A0A1F7F4U7"/>
<proteinExistence type="predicted"/>
<evidence type="ECO:0000256" key="1">
    <source>
        <dbReference type="SAM" id="SignalP"/>
    </source>
</evidence>
<reference evidence="2 3" key="1">
    <citation type="journal article" date="2016" name="Nat. Commun.">
        <title>Thousands of microbial genomes shed light on interconnected biogeochemical processes in an aquifer system.</title>
        <authorList>
            <person name="Anantharaman K."/>
            <person name="Brown C.T."/>
            <person name="Hug L.A."/>
            <person name="Sharon I."/>
            <person name="Castelle C.J."/>
            <person name="Probst A.J."/>
            <person name="Thomas B.C."/>
            <person name="Singh A."/>
            <person name="Wilkins M.J."/>
            <person name="Karaoz U."/>
            <person name="Brodie E.L."/>
            <person name="Williams K.H."/>
            <person name="Hubbard S.S."/>
            <person name="Banfield J.F."/>
        </authorList>
    </citation>
    <scope>NUCLEOTIDE SEQUENCE [LARGE SCALE GENOMIC DNA]</scope>
</reference>
<organism evidence="2 3">
    <name type="scientific">Candidatus Raymondbacteria bacterium RIFOXYD12_FULL_49_13</name>
    <dbReference type="NCBI Taxonomy" id="1817890"/>
    <lineage>
        <taxon>Bacteria</taxon>
        <taxon>Raymondiibacteriota</taxon>
    </lineage>
</organism>
<feature type="signal peptide" evidence="1">
    <location>
        <begin position="1"/>
        <end position="19"/>
    </location>
</feature>
<protein>
    <submittedName>
        <fullName evidence="2">Uncharacterized protein</fullName>
    </submittedName>
</protein>
<comment type="caution">
    <text evidence="2">The sequence shown here is derived from an EMBL/GenBank/DDBJ whole genome shotgun (WGS) entry which is preliminary data.</text>
</comment>
<name>A0A1F7F4U7_UNCRA</name>
<dbReference type="Proteomes" id="UP000179243">
    <property type="component" value="Unassembled WGS sequence"/>
</dbReference>
<feature type="chain" id="PRO_5009528397" evidence="1">
    <location>
        <begin position="20"/>
        <end position="182"/>
    </location>
</feature>
<keyword evidence="1" id="KW-0732">Signal</keyword>
<gene>
    <name evidence="2" type="ORF">A2519_09115</name>
</gene>
<evidence type="ECO:0000313" key="3">
    <source>
        <dbReference type="Proteomes" id="UP000179243"/>
    </source>
</evidence>
<sequence length="182" mass="19301">MRPLSDRAAGLCCAALLFALCFFDGTGCTPGKNTAANPALPDPGPGDSVDLVVDSVTINGVRTDTLFCAFDSLTCDTLALVRIHLSQWPVMRYSAACNMVAFDNSGNNRYECYTCAQRARCNGSDSVGSVAIDSGALSISVRSLMIVGLGSDTGSCAIHLSGMFDDTFLDSMELDTVIRLFW</sequence>
<evidence type="ECO:0000313" key="2">
    <source>
        <dbReference type="EMBL" id="OGK01679.1"/>
    </source>
</evidence>